<dbReference type="Proteomes" id="UP000014760">
    <property type="component" value="Unassembled WGS sequence"/>
</dbReference>
<organism evidence="3">
    <name type="scientific">Capitella teleta</name>
    <name type="common">Polychaete worm</name>
    <dbReference type="NCBI Taxonomy" id="283909"/>
    <lineage>
        <taxon>Eukaryota</taxon>
        <taxon>Metazoa</taxon>
        <taxon>Spiralia</taxon>
        <taxon>Lophotrochozoa</taxon>
        <taxon>Annelida</taxon>
        <taxon>Polychaeta</taxon>
        <taxon>Sedentaria</taxon>
        <taxon>Scolecida</taxon>
        <taxon>Capitellidae</taxon>
        <taxon>Capitella</taxon>
    </lineage>
</organism>
<dbReference type="OMA" id="EWFALYE"/>
<name>R7UU93_CAPTE</name>
<proteinExistence type="inferred from homology"/>
<dbReference type="EMBL" id="AMQN01007053">
    <property type="status" value="NOT_ANNOTATED_CDS"/>
    <property type="molecule type" value="Genomic_DNA"/>
</dbReference>
<dbReference type="PIRSF" id="PIRSF037226">
    <property type="entry name" value="Amidohydrolase_ACY1L2_prd"/>
    <property type="match status" value="1"/>
</dbReference>
<dbReference type="GO" id="GO:0016805">
    <property type="term" value="F:dipeptidase activity"/>
    <property type="evidence" value="ECO:0007669"/>
    <property type="project" value="InterPro"/>
</dbReference>
<dbReference type="PANTHER" id="PTHR30575">
    <property type="entry name" value="PEPTIDASE M20"/>
    <property type="match status" value="1"/>
</dbReference>
<reference evidence="5" key="1">
    <citation type="submission" date="2012-12" db="EMBL/GenBank/DDBJ databases">
        <authorList>
            <person name="Hellsten U."/>
            <person name="Grimwood J."/>
            <person name="Chapman J.A."/>
            <person name="Shapiro H."/>
            <person name="Aerts A."/>
            <person name="Otillar R.P."/>
            <person name="Terry A.Y."/>
            <person name="Boore J.L."/>
            <person name="Simakov O."/>
            <person name="Marletaz F."/>
            <person name="Cho S.-J."/>
            <person name="Edsinger-Gonzales E."/>
            <person name="Havlak P."/>
            <person name="Kuo D.-H."/>
            <person name="Larsson T."/>
            <person name="Lv J."/>
            <person name="Arendt D."/>
            <person name="Savage R."/>
            <person name="Osoegawa K."/>
            <person name="de Jong P."/>
            <person name="Lindberg D.R."/>
            <person name="Seaver E.C."/>
            <person name="Weisblat D.A."/>
            <person name="Putnam N.H."/>
            <person name="Grigoriev I.V."/>
            <person name="Rokhsar D.S."/>
        </authorList>
    </citation>
    <scope>NUCLEOTIDE SEQUENCE</scope>
    <source>
        <strain evidence="5">I ESC-2004</strain>
    </source>
</reference>
<dbReference type="FunFam" id="3.30.70.360:FF:000004">
    <property type="entry name" value="Peptidase M20 domain-containing protein 2"/>
    <property type="match status" value="1"/>
</dbReference>
<dbReference type="Pfam" id="PF01546">
    <property type="entry name" value="Peptidase_M20"/>
    <property type="match status" value="1"/>
</dbReference>
<dbReference type="SUPFAM" id="SSF55031">
    <property type="entry name" value="Bacterial exopeptidase dimerisation domain"/>
    <property type="match status" value="1"/>
</dbReference>
<accession>R7UU93</accession>
<dbReference type="SUPFAM" id="SSF53187">
    <property type="entry name" value="Zn-dependent exopeptidases"/>
    <property type="match status" value="1"/>
</dbReference>
<dbReference type="InterPro" id="IPR036264">
    <property type="entry name" value="Bact_exopeptidase_dim_dom"/>
</dbReference>
<evidence type="ECO:0000313" key="5">
    <source>
        <dbReference type="Proteomes" id="UP000014760"/>
    </source>
</evidence>
<reference evidence="4" key="3">
    <citation type="submission" date="2015-06" db="UniProtKB">
        <authorList>
            <consortium name="EnsemblMetazoa"/>
        </authorList>
    </citation>
    <scope>IDENTIFICATION</scope>
</reference>
<evidence type="ECO:0000256" key="1">
    <source>
        <dbReference type="PIRNR" id="PIRNR037226"/>
    </source>
</evidence>
<dbReference type="InterPro" id="IPR017144">
    <property type="entry name" value="Xaa-Arg_dipeptidase"/>
</dbReference>
<evidence type="ECO:0000313" key="4">
    <source>
        <dbReference type="EnsemblMetazoa" id="CapteP176781"/>
    </source>
</evidence>
<dbReference type="Gene3D" id="3.40.630.10">
    <property type="entry name" value="Zn peptidases"/>
    <property type="match status" value="1"/>
</dbReference>
<keyword evidence="5" id="KW-1185">Reference proteome</keyword>
<sequence>MAALADSKQVISEVYASKKGEFNVLSLEIWKNPEPSYGEMHAVKVLCEYLEKEGFQVEREFVSPTGFRAKFSTGAEEGLNAGFVCEYDAVGELGHAAGHNLQAASSVASAIAVKKCMEKGFIKGQVTVLGTPGEDCGHGSKIDMLNAGAFLDVDFCMLLAPYSQNVLFPNHFHLVVVEVNYTGKASHSSAAPWEGRNALDAAVACYSNVALLRQQLKPDWHINGIISNGGSRPNIVPHETQLKFWLRAPEQPDLVLMQLKCQACFVAAAKATGCEVSFEFEDKPNYAMNHDSTMSEIFQHEAQQMGITFTENDRFTHMGSTDMGNVSLAVPTIFPAIDIGTGCAIHSDGFTAASGTDAAHERILKASEALAVSACNIMGDQKLAEYIRTAKVALNEGTSDGRVRALSQNEAR</sequence>
<evidence type="ECO:0000313" key="3">
    <source>
        <dbReference type="EMBL" id="ELU07492.1"/>
    </source>
</evidence>
<dbReference type="EMBL" id="KB299856">
    <property type="protein sequence ID" value="ELU07492.1"/>
    <property type="molecule type" value="Genomic_DNA"/>
</dbReference>
<dbReference type="Gene3D" id="3.30.70.360">
    <property type="match status" value="1"/>
</dbReference>
<dbReference type="STRING" id="283909.R7UU93"/>
<protein>
    <recommendedName>
        <fullName evidence="1">Peptidase M20 domain-containing protein 2</fullName>
    </recommendedName>
</protein>
<dbReference type="InterPro" id="IPR017439">
    <property type="entry name" value="Amidohydrolase"/>
</dbReference>
<dbReference type="InterPro" id="IPR011650">
    <property type="entry name" value="Peptidase_M20_dimer"/>
</dbReference>
<dbReference type="CDD" id="cd03887">
    <property type="entry name" value="M20_Acy1L2"/>
    <property type="match status" value="1"/>
</dbReference>
<dbReference type="EnsemblMetazoa" id="CapteT176781">
    <property type="protein sequence ID" value="CapteP176781"/>
    <property type="gene ID" value="CapteG176781"/>
</dbReference>
<dbReference type="Pfam" id="PF07687">
    <property type="entry name" value="M20_dimer"/>
    <property type="match status" value="1"/>
</dbReference>
<dbReference type="InterPro" id="IPR002933">
    <property type="entry name" value="Peptidase_M20"/>
</dbReference>
<gene>
    <name evidence="3" type="ORF">CAPTEDRAFT_176781</name>
</gene>
<dbReference type="PANTHER" id="PTHR30575:SF0">
    <property type="entry name" value="XAA-ARG DIPEPTIDASE"/>
    <property type="match status" value="1"/>
</dbReference>
<dbReference type="HOGENOM" id="CLU_031812_1_1_1"/>
<dbReference type="OrthoDB" id="6119954at2759"/>
<dbReference type="AlphaFoldDB" id="R7UU93"/>
<comment type="similarity">
    <text evidence="1">Belongs to the peptidase M20A family.</text>
</comment>
<reference evidence="3 5" key="2">
    <citation type="journal article" date="2013" name="Nature">
        <title>Insights into bilaterian evolution from three spiralian genomes.</title>
        <authorList>
            <person name="Simakov O."/>
            <person name="Marletaz F."/>
            <person name="Cho S.J."/>
            <person name="Edsinger-Gonzales E."/>
            <person name="Havlak P."/>
            <person name="Hellsten U."/>
            <person name="Kuo D.H."/>
            <person name="Larsson T."/>
            <person name="Lv J."/>
            <person name="Arendt D."/>
            <person name="Savage R."/>
            <person name="Osoegawa K."/>
            <person name="de Jong P."/>
            <person name="Grimwood J."/>
            <person name="Chapman J.A."/>
            <person name="Shapiro H."/>
            <person name="Aerts A."/>
            <person name="Otillar R.P."/>
            <person name="Terry A.Y."/>
            <person name="Boore J.L."/>
            <person name="Grigoriev I.V."/>
            <person name="Lindberg D.R."/>
            <person name="Seaver E.C."/>
            <person name="Weisblat D.A."/>
            <person name="Putnam N.H."/>
            <person name="Rokhsar D.S."/>
        </authorList>
    </citation>
    <scope>NUCLEOTIDE SEQUENCE</scope>
    <source>
        <strain evidence="3 5">I ESC-2004</strain>
    </source>
</reference>
<evidence type="ECO:0000259" key="2">
    <source>
        <dbReference type="Pfam" id="PF07687"/>
    </source>
</evidence>
<dbReference type="InterPro" id="IPR052030">
    <property type="entry name" value="Peptidase_M20/M20A_hydrolases"/>
</dbReference>
<dbReference type="NCBIfam" id="TIGR01891">
    <property type="entry name" value="amidohydrolases"/>
    <property type="match status" value="1"/>
</dbReference>
<feature type="domain" description="Peptidase M20 dimerisation" evidence="2">
    <location>
        <begin position="174"/>
        <end position="250"/>
    </location>
</feature>